<evidence type="ECO:0000313" key="3">
    <source>
        <dbReference type="EMBL" id="NED97300.1"/>
    </source>
</evidence>
<accession>A0A6N9YQU5</accession>
<dbReference type="AlphaFoldDB" id="A0A6N9YQU5"/>
<reference evidence="3 4" key="1">
    <citation type="submission" date="2020-02" db="EMBL/GenBank/DDBJ databases">
        <authorList>
            <person name="Li X.-J."/>
            <person name="Feng X.-M."/>
        </authorList>
    </citation>
    <scope>NUCLEOTIDE SEQUENCE [LARGE SCALE GENOMIC DNA]</scope>
    <source>
        <strain evidence="3 4">CGMCC 4.7225</strain>
    </source>
</reference>
<dbReference type="EMBL" id="JAAGOB010000010">
    <property type="protein sequence ID" value="NED97300.1"/>
    <property type="molecule type" value="Genomic_DNA"/>
</dbReference>
<evidence type="ECO:0000313" key="4">
    <source>
        <dbReference type="Proteomes" id="UP000469185"/>
    </source>
</evidence>
<evidence type="ECO:0000256" key="1">
    <source>
        <dbReference type="SAM" id="Phobius"/>
    </source>
</evidence>
<dbReference type="RefSeq" id="WP_163820074.1">
    <property type="nucleotide sequence ID" value="NZ_JAAGOB010000010.1"/>
</dbReference>
<sequence length="316" mass="33311">MTTIRRNPRVMLGLSAAVAIITQLIAMIFVWVIIGEATALEQLNENITTEEALEFLATTLGGLAIVLFVTWIGTVFLTGMLTVVVGRAAIGDHLTMAETWQHAKGRLLRLLGLTILYTLIWSGALLLIVIMSILLAVNSPDAALAILLLGGLAAGLVGIWLYVRYALATPALMLETSSRGNGGPAPIGVVEALRRSGQLVTGSWWRVFGILLLVVIIVFIVSQVIGIPFSLPATLGDGDMFTMAGMSFGALVVSTLGGIISATITAPFSAGATALLYVDRRIRREALDIELARAANVELPGRSGGFGPEGTPPGPR</sequence>
<keyword evidence="4" id="KW-1185">Reference proteome</keyword>
<feature type="transmembrane region" description="Helical" evidence="1">
    <location>
        <begin position="251"/>
        <end position="278"/>
    </location>
</feature>
<dbReference type="PANTHER" id="PTHR33133">
    <property type="entry name" value="OS08G0107100 PROTEIN-RELATED"/>
    <property type="match status" value="1"/>
</dbReference>
<gene>
    <name evidence="3" type="ORF">G1H11_18540</name>
</gene>
<protein>
    <recommendedName>
        <fullName evidence="2">DUF7847 domain-containing protein</fullName>
    </recommendedName>
</protein>
<organism evidence="3 4">
    <name type="scientific">Phytoactinopolyspora alkaliphila</name>
    <dbReference type="NCBI Taxonomy" id="1783498"/>
    <lineage>
        <taxon>Bacteria</taxon>
        <taxon>Bacillati</taxon>
        <taxon>Actinomycetota</taxon>
        <taxon>Actinomycetes</taxon>
        <taxon>Jiangellales</taxon>
        <taxon>Jiangellaceae</taxon>
        <taxon>Phytoactinopolyspora</taxon>
    </lineage>
</organism>
<dbReference type="Pfam" id="PF25231">
    <property type="entry name" value="DUF7847"/>
    <property type="match status" value="1"/>
</dbReference>
<keyword evidence="1" id="KW-1133">Transmembrane helix</keyword>
<dbReference type="InterPro" id="IPR057169">
    <property type="entry name" value="DUF7847"/>
</dbReference>
<evidence type="ECO:0000259" key="2">
    <source>
        <dbReference type="Pfam" id="PF25231"/>
    </source>
</evidence>
<feature type="transmembrane region" description="Helical" evidence="1">
    <location>
        <begin position="12"/>
        <end position="34"/>
    </location>
</feature>
<feature type="transmembrane region" description="Helical" evidence="1">
    <location>
        <begin position="63"/>
        <end position="90"/>
    </location>
</feature>
<dbReference type="Proteomes" id="UP000469185">
    <property type="component" value="Unassembled WGS sequence"/>
</dbReference>
<feature type="domain" description="DUF7847" evidence="2">
    <location>
        <begin position="3"/>
        <end position="268"/>
    </location>
</feature>
<keyword evidence="1" id="KW-0812">Transmembrane</keyword>
<keyword evidence="1" id="KW-0472">Membrane</keyword>
<name>A0A6N9YQU5_9ACTN</name>
<feature type="transmembrane region" description="Helical" evidence="1">
    <location>
        <begin position="204"/>
        <end position="231"/>
    </location>
</feature>
<proteinExistence type="predicted"/>
<comment type="caution">
    <text evidence="3">The sequence shown here is derived from an EMBL/GenBank/DDBJ whole genome shotgun (WGS) entry which is preliminary data.</text>
</comment>
<feature type="transmembrane region" description="Helical" evidence="1">
    <location>
        <begin position="110"/>
        <end position="136"/>
    </location>
</feature>
<feature type="transmembrane region" description="Helical" evidence="1">
    <location>
        <begin position="142"/>
        <end position="163"/>
    </location>
</feature>
<dbReference type="PANTHER" id="PTHR33133:SF1">
    <property type="entry name" value="EXPRESSED PROTEIN-RELATED"/>
    <property type="match status" value="1"/>
</dbReference>